<dbReference type="InterPro" id="IPR016187">
    <property type="entry name" value="CTDL_fold"/>
</dbReference>
<keyword evidence="1" id="KW-1015">Disulfide bond</keyword>
<reference evidence="3" key="1">
    <citation type="submission" date="2021-04" db="EMBL/GenBank/DDBJ databases">
        <authorList>
            <consortium name="Wellcome Sanger Institute Data Sharing"/>
        </authorList>
    </citation>
    <scope>NUCLEOTIDE SEQUENCE [LARGE SCALE GENOMIC DNA]</scope>
</reference>
<dbReference type="OMA" id="CSAGWAK"/>
<proteinExistence type="predicted"/>
<gene>
    <name evidence="3" type="primary">LOC115578408</name>
</gene>
<evidence type="ECO:0000313" key="3">
    <source>
        <dbReference type="Ensembl" id="ENSSAUP00010002820.1"/>
    </source>
</evidence>
<dbReference type="Gene3D" id="3.10.100.10">
    <property type="entry name" value="Mannose-Binding Protein A, subunit A"/>
    <property type="match status" value="1"/>
</dbReference>
<dbReference type="SUPFAM" id="SSF56436">
    <property type="entry name" value="C-type lectin-like"/>
    <property type="match status" value="1"/>
</dbReference>
<dbReference type="InterPro" id="IPR001304">
    <property type="entry name" value="C-type_lectin-like"/>
</dbReference>
<dbReference type="InterPro" id="IPR018378">
    <property type="entry name" value="C-type_lectin_CS"/>
</dbReference>
<dbReference type="PANTHER" id="PTHR22803">
    <property type="entry name" value="MANNOSE, PHOSPHOLIPASE, LECTIN RECEPTOR RELATED"/>
    <property type="match status" value="1"/>
</dbReference>
<reference evidence="3" key="3">
    <citation type="submission" date="2025-09" db="UniProtKB">
        <authorList>
            <consortium name="Ensembl"/>
        </authorList>
    </citation>
    <scope>IDENTIFICATION</scope>
</reference>
<dbReference type="InterPro" id="IPR050111">
    <property type="entry name" value="C-type_lectin/snaclec_domain"/>
</dbReference>
<dbReference type="Pfam" id="PF00059">
    <property type="entry name" value="Lectin_C"/>
    <property type="match status" value="1"/>
</dbReference>
<dbReference type="Proteomes" id="UP000472265">
    <property type="component" value="Chromosome 3"/>
</dbReference>
<dbReference type="PROSITE" id="PS00615">
    <property type="entry name" value="C_TYPE_LECTIN_1"/>
    <property type="match status" value="1"/>
</dbReference>
<evidence type="ECO:0000259" key="2">
    <source>
        <dbReference type="PROSITE" id="PS50041"/>
    </source>
</evidence>
<dbReference type="InParanoid" id="A0A671TNI7"/>
<dbReference type="SMART" id="SM00034">
    <property type="entry name" value="CLECT"/>
    <property type="match status" value="1"/>
</dbReference>
<accession>A0A671TNI7</accession>
<dbReference type="CDD" id="cd00037">
    <property type="entry name" value="CLECT"/>
    <property type="match status" value="1"/>
</dbReference>
<dbReference type="AlphaFoldDB" id="A0A671TNI7"/>
<reference evidence="3" key="2">
    <citation type="submission" date="2025-08" db="UniProtKB">
        <authorList>
            <consortium name="Ensembl"/>
        </authorList>
    </citation>
    <scope>IDENTIFICATION</scope>
</reference>
<evidence type="ECO:0000256" key="1">
    <source>
        <dbReference type="ARBA" id="ARBA00023157"/>
    </source>
</evidence>
<dbReference type="PROSITE" id="PS50041">
    <property type="entry name" value="C_TYPE_LECTIN_2"/>
    <property type="match status" value="1"/>
</dbReference>
<organism evidence="3 4">
    <name type="scientific">Sparus aurata</name>
    <name type="common">Gilthead sea bream</name>
    <dbReference type="NCBI Taxonomy" id="8175"/>
    <lineage>
        <taxon>Eukaryota</taxon>
        <taxon>Metazoa</taxon>
        <taxon>Chordata</taxon>
        <taxon>Craniata</taxon>
        <taxon>Vertebrata</taxon>
        <taxon>Euteleostomi</taxon>
        <taxon>Actinopterygii</taxon>
        <taxon>Neopterygii</taxon>
        <taxon>Teleostei</taxon>
        <taxon>Neoteleostei</taxon>
        <taxon>Acanthomorphata</taxon>
        <taxon>Eupercaria</taxon>
        <taxon>Spariformes</taxon>
        <taxon>Sparidae</taxon>
        <taxon>Sparus</taxon>
    </lineage>
</organism>
<sequence length="217" mass="24606">MFKKFDVSLDSSGQFYLFFLTIVPVEEKPAAQEIQQVPVEEVPAAQEIQQVPVEEKPAAQEIQQVDGELPVEVEVEEVKLEAKTGSCSAGWAKFGSRCFNFISSEKTWVEAERYCLRFGTNLASVHSQEEYEFVQEVVRGTTGRFPQAWLGANDAVKDGAWLWSDGSKFYDGFWAEFEPNNYMSKERCVVMNLSAFLLWGDVSCDLRRPFVCGTRPQ</sequence>
<name>A0A671TNI7_SPAAU</name>
<keyword evidence="4" id="KW-1185">Reference proteome</keyword>
<protein>
    <recommendedName>
        <fullName evidence="2">C-type lectin domain-containing protein</fullName>
    </recommendedName>
</protein>
<dbReference type="Ensembl" id="ENSSAUT00010002998.1">
    <property type="protein sequence ID" value="ENSSAUP00010002820.1"/>
    <property type="gene ID" value="ENSSAUG00010001417.1"/>
</dbReference>
<evidence type="ECO:0000313" key="4">
    <source>
        <dbReference type="Proteomes" id="UP000472265"/>
    </source>
</evidence>
<feature type="domain" description="C-type lectin" evidence="2">
    <location>
        <begin position="94"/>
        <end position="213"/>
    </location>
</feature>
<dbReference type="GeneTree" id="ENSGT01030000234575"/>
<dbReference type="PRINTS" id="PR01504">
    <property type="entry name" value="PNCREATITSAP"/>
</dbReference>
<dbReference type="InterPro" id="IPR016186">
    <property type="entry name" value="C-type_lectin-like/link_sf"/>
</dbReference>